<reference evidence="13 14" key="1">
    <citation type="submission" date="2020-08" db="EMBL/GenBank/DDBJ databases">
        <title>Genome public.</title>
        <authorList>
            <person name="Liu C."/>
            <person name="Sun Q."/>
        </authorList>
    </citation>
    <scope>NUCLEOTIDE SEQUENCE [LARGE SCALE GENOMIC DNA]</scope>
    <source>
        <strain evidence="13 14">NSJ-46</strain>
    </source>
</reference>
<feature type="transmembrane region" description="Helical" evidence="11">
    <location>
        <begin position="234"/>
        <end position="259"/>
    </location>
</feature>
<evidence type="ECO:0000259" key="12">
    <source>
        <dbReference type="PROSITE" id="PS51202"/>
    </source>
</evidence>
<dbReference type="EMBL" id="JACRSZ010000006">
    <property type="protein sequence ID" value="MBC8572934.1"/>
    <property type="molecule type" value="Genomic_DNA"/>
</dbReference>
<feature type="transmembrane region" description="Helical" evidence="11">
    <location>
        <begin position="173"/>
        <end position="194"/>
    </location>
</feature>
<keyword evidence="5" id="KW-0631">Potassium channel</keyword>
<evidence type="ECO:0000256" key="6">
    <source>
        <dbReference type="ARBA" id="ARBA00022958"/>
    </source>
</evidence>
<dbReference type="InterPro" id="IPR036721">
    <property type="entry name" value="RCK_C_sf"/>
</dbReference>
<evidence type="ECO:0000256" key="3">
    <source>
        <dbReference type="ARBA" id="ARBA00022538"/>
    </source>
</evidence>
<dbReference type="Pfam" id="PF00520">
    <property type="entry name" value="Ion_trans"/>
    <property type="match status" value="1"/>
</dbReference>
<dbReference type="PRINTS" id="PR00169">
    <property type="entry name" value="KCHANNEL"/>
</dbReference>
<evidence type="ECO:0000256" key="1">
    <source>
        <dbReference type="ARBA" id="ARBA00004141"/>
    </source>
</evidence>
<accession>A0ABR7N949</accession>
<dbReference type="InterPro" id="IPR006037">
    <property type="entry name" value="RCK_C"/>
</dbReference>
<evidence type="ECO:0000256" key="2">
    <source>
        <dbReference type="ARBA" id="ARBA00022448"/>
    </source>
</evidence>
<keyword evidence="6" id="KW-0630">Potassium</keyword>
<evidence type="ECO:0000256" key="5">
    <source>
        <dbReference type="ARBA" id="ARBA00022826"/>
    </source>
</evidence>
<feature type="transmembrane region" description="Helical" evidence="11">
    <location>
        <begin position="109"/>
        <end position="131"/>
    </location>
</feature>
<proteinExistence type="predicted"/>
<keyword evidence="7 11" id="KW-1133">Transmembrane helix</keyword>
<keyword evidence="3" id="KW-0633">Potassium transport</keyword>
<name>A0ABR7N949_9FIRM</name>
<dbReference type="PROSITE" id="PS51202">
    <property type="entry name" value="RCK_C"/>
    <property type="match status" value="1"/>
</dbReference>
<keyword evidence="8" id="KW-0406">Ion transport</keyword>
<dbReference type="Proteomes" id="UP000657421">
    <property type="component" value="Unassembled WGS sequence"/>
</dbReference>
<evidence type="ECO:0000256" key="10">
    <source>
        <dbReference type="ARBA" id="ARBA00023303"/>
    </source>
</evidence>
<evidence type="ECO:0000313" key="14">
    <source>
        <dbReference type="Proteomes" id="UP000657421"/>
    </source>
</evidence>
<protein>
    <submittedName>
        <fullName evidence="13">Ion transporter</fullName>
    </submittedName>
</protein>
<evidence type="ECO:0000256" key="11">
    <source>
        <dbReference type="SAM" id="Phobius"/>
    </source>
</evidence>
<feature type="transmembrane region" description="Helical" evidence="11">
    <location>
        <begin position="206"/>
        <end position="228"/>
    </location>
</feature>
<organism evidence="13 14">
    <name type="scientific">Jingyaoa shaoxingensis</name>
    <dbReference type="NCBI Taxonomy" id="2763671"/>
    <lineage>
        <taxon>Bacteria</taxon>
        <taxon>Bacillati</taxon>
        <taxon>Bacillota</taxon>
        <taxon>Clostridia</taxon>
        <taxon>Lachnospirales</taxon>
        <taxon>Lachnospiraceae</taxon>
        <taxon>Jingyaoa</taxon>
    </lineage>
</organism>
<dbReference type="PANTHER" id="PTHR11537">
    <property type="entry name" value="VOLTAGE-GATED POTASSIUM CHANNEL"/>
    <property type="match status" value="1"/>
</dbReference>
<evidence type="ECO:0000256" key="9">
    <source>
        <dbReference type="ARBA" id="ARBA00023136"/>
    </source>
</evidence>
<feature type="domain" description="RCK C-terminal" evidence="12">
    <location>
        <begin position="266"/>
        <end position="349"/>
    </location>
</feature>
<dbReference type="SUPFAM" id="SSF81324">
    <property type="entry name" value="Voltage-gated potassium channels"/>
    <property type="match status" value="1"/>
</dbReference>
<dbReference type="Pfam" id="PF02080">
    <property type="entry name" value="TrkA_C"/>
    <property type="match status" value="2"/>
</dbReference>
<comment type="caution">
    <text evidence="13">The sequence shown here is derived from an EMBL/GenBank/DDBJ whole genome shotgun (WGS) entry which is preliminary data.</text>
</comment>
<dbReference type="InterPro" id="IPR028325">
    <property type="entry name" value="VG_K_chnl"/>
</dbReference>
<gene>
    <name evidence="13" type="ORF">H8716_07550</name>
</gene>
<dbReference type="Gene3D" id="3.30.70.1450">
    <property type="entry name" value="Regulator of K+ conductance, C-terminal domain"/>
    <property type="match status" value="2"/>
</dbReference>
<dbReference type="InterPro" id="IPR005821">
    <property type="entry name" value="Ion_trans_dom"/>
</dbReference>
<feature type="transmembrane region" description="Helical" evidence="11">
    <location>
        <begin position="80"/>
        <end position="97"/>
    </location>
</feature>
<comment type="subcellular location">
    <subcellularLocation>
        <location evidence="1">Membrane</location>
        <topology evidence="1">Multi-pass membrane protein</topology>
    </subcellularLocation>
</comment>
<evidence type="ECO:0000313" key="13">
    <source>
        <dbReference type="EMBL" id="MBC8572934.1"/>
    </source>
</evidence>
<sequence>MKLIFSQGGISLKPEWEKRRRRLYELIEIGCNYDAVCWGYDVLNTFTIILNLTVSILYTFDNWALKYGSLLLTIERLTVAFFAVDFLMRVITAKCLYPNESEMGAVRRYLLSFSGIVDMLSFIPYYLPFFFPSGAVAFRMLRIIRIFRLFRINAYYDSLNVITEVIVSKKQQLMSSVFIILILMISSSLCMYSLENKAQPEVFTNAFSGIWWAASTLLTVGYGDIYPVTTMGKIFGIFIAFLGVGMVAIPTGIISAGFVDQYSRIKRISEYGKEDDIHFIRIPLTPQDGWCGQKIRDLHLPKHIIIAVVQKNKKVLIPNGNLELKAGDVLVIGAESVPDSERIILKEVTLEKRHSWTGHRICDLDISRHSVIVLVKRHGKALIPHGNMLLQEGDTVILYTQSYLANSEDLQI</sequence>
<keyword evidence="4 11" id="KW-0812">Transmembrane</keyword>
<keyword evidence="2" id="KW-0813">Transport</keyword>
<evidence type="ECO:0000256" key="7">
    <source>
        <dbReference type="ARBA" id="ARBA00022989"/>
    </source>
</evidence>
<keyword evidence="10" id="KW-0407">Ion channel</keyword>
<evidence type="ECO:0000256" key="4">
    <source>
        <dbReference type="ARBA" id="ARBA00022692"/>
    </source>
</evidence>
<feature type="transmembrane region" description="Helical" evidence="11">
    <location>
        <begin position="42"/>
        <end position="60"/>
    </location>
</feature>
<dbReference type="PANTHER" id="PTHR11537:SF254">
    <property type="entry name" value="POTASSIUM VOLTAGE-GATED CHANNEL PROTEIN SHAB"/>
    <property type="match status" value="1"/>
</dbReference>
<keyword evidence="14" id="KW-1185">Reference proteome</keyword>
<keyword evidence="9 11" id="KW-0472">Membrane</keyword>
<dbReference type="Gene3D" id="1.10.287.70">
    <property type="match status" value="1"/>
</dbReference>
<dbReference type="SUPFAM" id="SSF116726">
    <property type="entry name" value="TrkA C-terminal domain-like"/>
    <property type="match status" value="2"/>
</dbReference>
<evidence type="ECO:0000256" key="8">
    <source>
        <dbReference type="ARBA" id="ARBA00023065"/>
    </source>
</evidence>